<gene>
    <name evidence="1" type="ORF">QBC37DRAFT_458715</name>
</gene>
<accession>A0AAN6YA47</accession>
<dbReference type="AlphaFoldDB" id="A0AAN6YA47"/>
<evidence type="ECO:0000313" key="2">
    <source>
        <dbReference type="Proteomes" id="UP001301769"/>
    </source>
</evidence>
<evidence type="ECO:0000313" key="1">
    <source>
        <dbReference type="EMBL" id="KAK4215494.1"/>
    </source>
</evidence>
<comment type="caution">
    <text evidence="1">The sequence shown here is derived from an EMBL/GenBank/DDBJ whole genome shotgun (WGS) entry which is preliminary data.</text>
</comment>
<keyword evidence="2" id="KW-1185">Reference proteome</keyword>
<protein>
    <submittedName>
        <fullName evidence="1">Uncharacterized protein</fullName>
    </submittedName>
</protein>
<reference evidence="1" key="1">
    <citation type="journal article" date="2023" name="Mol. Phylogenet. Evol.">
        <title>Genome-scale phylogeny and comparative genomics of the fungal order Sordariales.</title>
        <authorList>
            <person name="Hensen N."/>
            <person name="Bonometti L."/>
            <person name="Westerberg I."/>
            <person name="Brannstrom I.O."/>
            <person name="Guillou S."/>
            <person name="Cros-Aarteil S."/>
            <person name="Calhoun S."/>
            <person name="Haridas S."/>
            <person name="Kuo A."/>
            <person name="Mondo S."/>
            <person name="Pangilinan J."/>
            <person name="Riley R."/>
            <person name="LaButti K."/>
            <person name="Andreopoulos B."/>
            <person name="Lipzen A."/>
            <person name="Chen C."/>
            <person name="Yan M."/>
            <person name="Daum C."/>
            <person name="Ng V."/>
            <person name="Clum A."/>
            <person name="Steindorff A."/>
            <person name="Ohm R.A."/>
            <person name="Martin F."/>
            <person name="Silar P."/>
            <person name="Natvig D.O."/>
            <person name="Lalanne C."/>
            <person name="Gautier V."/>
            <person name="Ament-Velasquez S.L."/>
            <person name="Kruys A."/>
            <person name="Hutchinson M.I."/>
            <person name="Powell A.J."/>
            <person name="Barry K."/>
            <person name="Miller A.N."/>
            <person name="Grigoriev I.V."/>
            <person name="Debuchy R."/>
            <person name="Gladieux P."/>
            <person name="Hiltunen Thoren M."/>
            <person name="Johannesson H."/>
        </authorList>
    </citation>
    <scope>NUCLEOTIDE SEQUENCE</scope>
    <source>
        <strain evidence="1">PSN293</strain>
    </source>
</reference>
<dbReference type="EMBL" id="MU858079">
    <property type="protein sequence ID" value="KAK4215494.1"/>
    <property type="molecule type" value="Genomic_DNA"/>
</dbReference>
<proteinExistence type="predicted"/>
<name>A0AAN6YA47_9PEZI</name>
<reference evidence="1" key="2">
    <citation type="submission" date="2023-05" db="EMBL/GenBank/DDBJ databases">
        <authorList>
            <consortium name="Lawrence Berkeley National Laboratory"/>
            <person name="Steindorff A."/>
            <person name="Hensen N."/>
            <person name="Bonometti L."/>
            <person name="Westerberg I."/>
            <person name="Brannstrom I.O."/>
            <person name="Guillou S."/>
            <person name="Cros-Aarteil S."/>
            <person name="Calhoun S."/>
            <person name="Haridas S."/>
            <person name="Kuo A."/>
            <person name="Mondo S."/>
            <person name="Pangilinan J."/>
            <person name="Riley R."/>
            <person name="Labutti K."/>
            <person name="Andreopoulos B."/>
            <person name="Lipzen A."/>
            <person name="Chen C."/>
            <person name="Yanf M."/>
            <person name="Daum C."/>
            <person name="Ng V."/>
            <person name="Clum A."/>
            <person name="Ohm R."/>
            <person name="Martin F."/>
            <person name="Silar P."/>
            <person name="Natvig D."/>
            <person name="Lalanne C."/>
            <person name="Gautier V."/>
            <person name="Ament-Velasquez S.L."/>
            <person name="Kruys A."/>
            <person name="Hutchinson M.I."/>
            <person name="Powell A.J."/>
            <person name="Barry K."/>
            <person name="Miller A.N."/>
            <person name="Grigoriev I.V."/>
            <person name="Debuchy R."/>
            <person name="Gladieux P."/>
            <person name="Thoren M.H."/>
            <person name="Johannesson H."/>
        </authorList>
    </citation>
    <scope>NUCLEOTIDE SEQUENCE</scope>
    <source>
        <strain evidence="1">PSN293</strain>
    </source>
</reference>
<sequence>MPTNVVILPRASTAARQSPPRPVEPEYQVERDLKAKFVPSPQKLLEELRRAVGPDQYYSVEMRHNVYKIRASTDFDLQRLISSF</sequence>
<dbReference type="Proteomes" id="UP001301769">
    <property type="component" value="Unassembled WGS sequence"/>
</dbReference>
<organism evidence="1 2">
    <name type="scientific">Rhypophila decipiens</name>
    <dbReference type="NCBI Taxonomy" id="261697"/>
    <lineage>
        <taxon>Eukaryota</taxon>
        <taxon>Fungi</taxon>
        <taxon>Dikarya</taxon>
        <taxon>Ascomycota</taxon>
        <taxon>Pezizomycotina</taxon>
        <taxon>Sordariomycetes</taxon>
        <taxon>Sordariomycetidae</taxon>
        <taxon>Sordariales</taxon>
        <taxon>Naviculisporaceae</taxon>
        <taxon>Rhypophila</taxon>
    </lineage>
</organism>